<dbReference type="Pfam" id="PF00501">
    <property type="entry name" value="AMP-binding"/>
    <property type="match status" value="1"/>
</dbReference>
<reference evidence="3 4" key="1">
    <citation type="journal article" date="2013" name="Genome Announc.">
        <title>Draft Genome Sequence of a Hexachlorocyclohexane-Degrading Bacterium, Sphingobium baderi Strain LL03T.</title>
        <authorList>
            <person name="Kaur J."/>
            <person name="Verma H."/>
            <person name="Tripathi C."/>
            <person name="Khurana J.P."/>
            <person name="Lal R."/>
        </authorList>
    </citation>
    <scope>NUCLEOTIDE SEQUENCE [LARGE SCALE GENOMIC DNA]</scope>
    <source>
        <strain evidence="3 4">LL03</strain>
    </source>
</reference>
<dbReference type="GO" id="GO:0016878">
    <property type="term" value="F:acid-thiol ligase activity"/>
    <property type="evidence" value="ECO:0007669"/>
    <property type="project" value="UniProtKB-ARBA"/>
</dbReference>
<dbReference type="eggNOG" id="COG0318">
    <property type="taxonomic scope" value="Bacteria"/>
</dbReference>
<organism evidence="3 4">
    <name type="scientific">Sphingobium baderi LL03</name>
    <dbReference type="NCBI Taxonomy" id="1114964"/>
    <lineage>
        <taxon>Bacteria</taxon>
        <taxon>Pseudomonadati</taxon>
        <taxon>Pseudomonadota</taxon>
        <taxon>Alphaproteobacteria</taxon>
        <taxon>Sphingomonadales</taxon>
        <taxon>Sphingomonadaceae</taxon>
        <taxon>Sphingobium</taxon>
    </lineage>
</organism>
<dbReference type="OrthoDB" id="9803968at2"/>
<proteinExistence type="predicted"/>
<keyword evidence="4" id="KW-1185">Reference proteome</keyword>
<feature type="domain" description="AMP-binding enzyme C-terminal" evidence="2">
    <location>
        <begin position="404"/>
        <end position="477"/>
    </location>
</feature>
<dbReference type="InterPro" id="IPR042099">
    <property type="entry name" value="ANL_N_sf"/>
</dbReference>
<dbReference type="InterPro" id="IPR025110">
    <property type="entry name" value="AMP-bd_C"/>
</dbReference>
<dbReference type="Gene3D" id="3.40.50.12780">
    <property type="entry name" value="N-terminal domain of ligase-like"/>
    <property type="match status" value="1"/>
</dbReference>
<feature type="domain" description="AMP-dependent synthetase/ligase" evidence="1">
    <location>
        <begin position="14"/>
        <end position="345"/>
    </location>
</feature>
<dbReference type="RefSeq" id="WP_021246874.1">
    <property type="nucleotide sequence ID" value="NZ_ATIB01000087.1"/>
</dbReference>
<dbReference type="InterPro" id="IPR000873">
    <property type="entry name" value="AMP-dep_synth/lig_dom"/>
</dbReference>
<dbReference type="Gene3D" id="3.30.300.30">
    <property type="match status" value="1"/>
</dbReference>
<dbReference type="InterPro" id="IPR045851">
    <property type="entry name" value="AMP-bd_C_sf"/>
</dbReference>
<dbReference type="PATRIC" id="fig|1114964.3.peg.4258"/>
<dbReference type="Proteomes" id="UP000015524">
    <property type="component" value="Unassembled WGS sequence"/>
</dbReference>
<dbReference type="PANTHER" id="PTHR43767:SF1">
    <property type="entry name" value="NONRIBOSOMAL PEPTIDE SYNTHASE PES1 (EUROFUNG)-RELATED"/>
    <property type="match status" value="1"/>
</dbReference>
<accession>T0HDL4</accession>
<comment type="caution">
    <text evidence="3">The sequence shown here is derived from an EMBL/GenBank/DDBJ whole genome shotgun (WGS) entry which is preliminary data.</text>
</comment>
<evidence type="ECO:0000313" key="3">
    <source>
        <dbReference type="EMBL" id="EQA97489.1"/>
    </source>
</evidence>
<evidence type="ECO:0000259" key="2">
    <source>
        <dbReference type="Pfam" id="PF13193"/>
    </source>
</evidence>
<evidence type="ECO:0000313" key="4">
    <source>
        <dbReference type="Proteomes" id="UP000015524"/>
    </source>
</evidence>
<dbReference type="InterPro" id="IPR050237">
    <property type="entry name" value="ATP-dep_AMP-bd_enzyme"/>
</dbReference>
<dbReference type="SUPFAM" id="SSF56801">
    <property type="entry name" value="Acetyl-CoA synthetase-like"/>
    <property type="match status" value="1"/>
</dbReference>
<dbReference type="Pfam" id="PF13193">
    <property type="entry name" value="AMP-binding_C"/>
    <property type="match status" value="1"/>
</dbReference>
<gene>
    <name evidence="3" type="ORF">L485_21745</name>
</gene>
<evidence type="ECO:0008006" key="5">
    <source>
        <dbReference type="Google" id="ProtNLM"/>
    </source>
</evidence>
<evidence type="ECO:0000259" key="1">
    <source>
        <dbReference type="Pfam" id="PF00501"/>
    </source>
</evidence>
<dbReference type="EMBL" id="ATIB01000087">
    <property type="protein sequence ID" value="EQA97489.1"/>
    <property type="molecule type" value="Genomic_DNA"/>
</dbReference>
<name>T0HDL4_9SPHN</name>
<sequence>MTEESALSYGEALARAAAMTPDRTAILLVGKDGGETALSYAELDRWIDQVARTMQDRGVRQGQRAAIALPTNLAFFIAVFATWRLGGCVVPIKHDQPDWDFNRMMNLIEPVLFVGDRSAGHTSSLTSEEIKAARAENGPAVENHVPQPVWAICSGGSTGKPKLIVNLKPGTTAEQFANLVHGDHAIQLITSPPYHTQALSLMVMGLVRGDMLIVMQQFDAERAVSLIERFGVNIMGLVPAMSHRIQRLLGIETRNLSSLKMVIAGGGATSPAVAQRWIDLVGADHLLIGYGASENIGGTSITGDELIRKPGSVGNGVSSGTEIHILGRDGEILAPGEVGDIYLRRTSDGGPLFQYVGAEPPPVTADGFSTVGDIGWLDEDGYLYIADRRSDMIKTGGVNVFPAEVEAALLEHPEVSDVAVIGLPDEEWGRRVHAIVVPVDHTTPPVPATLREYCKSRLAAAKAPQTFEFVDALPRTDVMKLNRSALVAERESLMSQ</sequence>
<dbReference type="PANTHER" id="PTHR43767">
    <property type="entry name" value="LONG-CHAIN-FATTY-ACID--COA LIGASE"/>
    <property type="match status" value="1"/>
</dbReference>
<protein>
    <recommendedName>
        <fullName evidence="5">AMP-dependent synthetase</fullName>
    </recommendedName>
</protein>
<dbReference type="AlphaFoldDB" id="T0HDL4"/>